<keyword evidence="2" id="KW-0067">ATP-binding</keyword>
<dbReference type="SMART" id="SM00448">
    <property type="entry name" value="REC"/>
    <property type="match status" value="1"/>
</dbReference>
<evidence type="ECO:0000256" key="4">
    <source>
        <dbReference type="ARBA" id="ARBA00023163"/>
    </source>
</evidence>
<dbReference type="CDD" id="cd00009">
    <property type="entry name" value="AAA"/>
    <property type="match status" value="1"/>
</dbReference>
<keyword evidence="5" id="KW-0597">Phosphoprotein</keyword>
<dbReference type="Gene3D" id="3.40.50.2300">
    <property type="match status" value="1"/>
</dbReference>
<dbReference type="InterPro" id="IPR002197">
    <property type="entry name" value="HTH_Fis"/>
</dbReference>
<gene>
    <name evidence="8" type="ORF">WKW82_08730</name>
</gene>
<dbReference type="SUPFAM" id="SSF46689">
    <property type="entry name" value="Homeodomain-like"/>
    <property type="match status" value="1"/>
</dbReference>
<evidence type="ECO:0000313" key="8">
    <source>
        <dbReference type="EMBL" id="MEJ8846732.1"/>
    </source>
</evidence>
<evidence type="ECO:0000256" key="5">
    <source>
        <dbReference type="PROSITE-ProRule" id="PRU00169"/>
    </source>
</evidence>
<evidence type="ECO:0000256" key="1">
    <source>
        <dbReference type="ARBA" id="ARBA00022741"/>
    </source>
</evidence>
<dbReference type="Proteomes" id="UP001385892">
    <property type="component" value="Unassembled WGS sequence"/>
</dbReference>
<dbReference type="InterPro" id="IPR009057">
    <property type="entry name" value="Homeodomain-like_sf"/>
</dbReference>
<dbReference type="PANTHER" id="PTHR32071">
    <property type="entry name" value="TRANSCRIPTIONAL REGULATORY PROTEIN"/>
    <property type="match status" value="1"/>
</dbReference>
<dbReference type="SMART" id="SM00382">
    <property type="entry name" value="AAA"/>
    <property type="match status" value="1"/>
</dbReference>
<keyword evidence="4" id="KW-0804">Transcription</keyword>
<evidence type="ECO:0000259" key="7">
    <source>
        <dbReference type="PROSITE" id="PS50110"/>
    </source>
</evidence>
<dbReference type="InterPro" id="IPR025662">
    <property type="entry name" value="Sigma_54_int_dom_ATP-bd_1"/>
</dbReference>
<dbReference type="Pfam" id="PF00072">
    <property type="entry name" value="Response_reg"/>
    <property type="match status" value="1"/>
</dbReference>
<evidence type="ECO:0000256" key="2">
    <source>
        <dbReference type="ARBA" id="ARBA00022840"/>
    </source>
</evidence>
<dbReference type="PROSITE" id="PS50110">
    <property type="entry name" value="RESPONSE_REGULATORY"/>
    <property type="match status" value="1"/>
</dbReference>
<reference evidence="8 9" key="1">
    <citation type="submission" date="2024-03" db="EMBL/GenBank/DDBJ databases">
        <title>Novel species of the genus Variovorax.</title>
        <authorList>
            <person name="Liu Q."/>
            <person name="Xin Y.-H."/>
        </authorList>
    </citation>
    <scope>NUCLEOTIDE SEQUENCE [LARGE SCALE GENOMIC DNA]</scope>
    <source>
        <strain evidence="8 9">KACC 18900</strain>
    </source>
</reference>
<dbReference type="PROSITE" id="PS50045">
    <property type="entry name" value="SIGMA54_INTERACT_4"/>
    <property type="match status" value="1"/>
</dbReference>
<dbReference type="PROSITE" id="PS00675">
    <property type="entry name" value="SIGMA54_INTERACT_1"/>
    <property type="match status" value="1"/>
</dbReference>
<evidence type="ECO:0000259" key="6">
    <source>
        <dbReference type="PROSITE" id="PS50045"/>
    </source>
</evidence>
<dbReference type="InterPro" id="IPR058031">
    <property type="entry name" value="AAA_lid_NorR"/>
</dbReference>
<protein>
    <submittedName>
        <fullName evidence="8">Sigma-54 dependent transcriptional regulator</fullName>
    </submittedName>
</protein>
<dbReference type="Gene3D" id="3.40.50.300">
    <property type="entry name" value="P-loop containing nucleotide triphosphate hydrolases"/>
    <property type="match status" value="1"/>
</dbReference>
<name>A0ABU8WGV2_9BURK</name>
<dbReference type="Pfam" id="PF25601">
    <property type="entry name" value="AAA_lid_14"/>
    <property type="match status" value="1"/>
</dbReference>
<evidence type="ECO:0000256" key="3">
    <source>
        <dbReference type="ARBA" id="ARBA00023015"/>
    </source>
</evidence>
<sequence length="512" mass="55303">MSTHHPTAVLPAQILVVDDEPDLRTLYELTLLREGYRVEAAGSLSEAWEHLDAGRFDAVITDMRLPDGLGMEIIQRIQKAQRGERCVVMTAYGSAENAVEALKAGAFDYLTKPVDLKQFRAVVASAVQRQPQVAVHVAKAALPAAIPSALIESRTLPPTATLGDRALERLVGESEPMRLIKSHIAKVARGMAPVLVRGESGTGKELVARAVHACSQRSDGPFVAVNCGAIPENLLEAEFFGARKGSYTGSAADRDGYFQAARGGTLFLDEIGDLPLAMQSKLLRAIQERSVRSIGSTQEDTVDVRIVSATHKDLHAEVQAGRFRQDLFYRLNVIEIAVPPLRDRREDLPALCNALLSRIAQDAGMPVPRLTADVITRLAGHPLEGNVRELENLLHRAVALNDGDELHLDFMSSGLAPLEAPALPLPATAVAAPPARERPAPRPAMPSDLQSYLDQHEREVLVRALQESGFNRTAAAARLGLSLRQIRYRIARLGISTPHGDDGGVGTLDDAG</sequence>
<comment type="caution">
    <text evidence="8">The sequence shown here is derived from an EMBL/GenBank/DDBJ whole genome shotgun (WGS) entry which is preliminary data.</text>
</comment>
<feature type="domain" description="Sigma-54 factor interaction" evidence="6">
    <location>
        <begin position="170"/>
        <end position="399"/>
    </location>
</feature>
<dbReference type="InterPro" id="IPR027417">
    <property type="entry name" value="P-loop_NTPase"/>
</dbReference>
<dbReference type="Gene3D" id="1.10.8.60">
    <property type="match status" value="1"/>
</dbReference>
<dbReference type="PRINTS" id="PR01590">
    <property type="entry name" value="HTHFIS"/>
</dbReference>
<proteinExistence type="predicted"/>
<accession>A0ABU8WGV2</accession>
<dbReference type="PANTHER" id="PTHR32071:SF100">
    <property type="entry name" value="RESPONSE REGULATOR PROTEIN PILR"/>
    <property type="match status" value="1"/>
</dbReference>
<dbReference type="Pfam" id="PF00158">
    <property type="entry name" value="Sigma54_activat"/>
    <property type="match status" value="1"/>
</dbReference>
<dbReference type="SUPFAM" id="SSF52172">
    <property type="entry name" value="CheY-like"/>
    <property type="match status" value="1"/>
</dbReference>
<dbReference type="InterPro" id="IPR003593">
    <property type="entry name" value="AAA+_ATPase"/>
</dbReference>
<keyword evidence="3" id="KW-0805">Transcription regulation</keyword>
<feature type="modified residue" description="4-aspartylphosphate" evidence="5">
    <location>
        <position position="62"/>
    </location>
</feature>
<dbReference type="InterPro" id="IPR001789">
    <property type="entry name" value="Sig_transdc_resp-reg_receiver"/>
</dbReference>
<dbReference type="Gene3D" id="1.10.10.60">
    <property type="entry name" value="Homeodomain-like"/>
    <property type="match status" value="1"/>
</dbReference>
<dbReference type="RefSeq" id="WP_340341875.1">
    <property type="nucleotide sequence ID" value="NZ_JBBKZT010000003.1"/>
</dbReference>
<evidence type="ECO:0000313" key="9">
    <source>
        <dbReference type="Proteomes" id="UP001385892"/>
    </source>
</evidence>
<dbReference type="EMBL" id="JBBKZT010000003">
    <property type="protein sequence ID" value="MEJ8846732.1"/>
    <property type="molecule type" value="Genomic_DNA"/>
</dbReference>
<feature type="domain" description="Response regulatory" evidence="7">
    <location>
        <begin position="13"/>
        <end position="127"/>
    </location>
</feature>
<dbReference type="SUPFAM" id="SSF52540">
    <property type="entry name" value="P-loop containing nucleoside triphosphate hydrolases"/>
    <property type="match status" value="1"/>
</dbReference>
<keyword evidence="1" id="KW-0547">Nucleotide-binding</keyword>
<organism evidence="8 9">
    <name type="scientific">Variovorax rhizosphaerae</name>
    <dbReference type="NCBI Taxonomy" id="1836200"/>
    <lineage>
        <taxon>Bacteria</taxon>
        <taxon>Pseudomonadati</taxon>
        <taxon>Pseudomonadota</taxon>
        <taxon>Betaproteobacteria</taxon>
        <taxon>Burkholderiales</taxon>
        <taxon>Comamonadaceae</taxon>
        <taxon>Variovorax</taxon>
    </lineage>
</organism>
<dbReference type="Pfam" id="PF02954">
    <property type="entry name" value="HTH_8"/>
    <property type="match status" value="1"/>
</dbReference>
<dbReference type="InterPro" id="IPR002078">
    <property type="entry name" value="Sigma_54_int"/>
</dbReference>
<keyword evidence="9" id="KW-1185">Reference proteome</keyword>
<dbReference type="InterPro" id="IPR011006">
    <property type="entry name" value="CheY-like_superfamily"/>
</dbReference>